<name>A0A821K6V8_9BILA</name>
<dbReference type="Gene3D" id="3.40.1580.10">
    <property type="entry name" value="SMI1/KNR4-like"/>
    <property type="match status" value="1"/>
</dbReference>
<dbReference type="EMBL" id="CAJOBS010001441">
    <property type="protein sequence ID" value="CAF4730829.1"/>
    <property type="molecule type" value="Genomic_DNA"/>
</dbReference>
<sequence>MLMTTLNVDDNNSIASRTRSKRKINASDQGVQQSNGNGMVDRVAKLWNKLNDALVYAPYFQNTNQKGVSEERIKQIESKLKVSLPTEIRTVISIHDGQNKIGYGLSHRLATTDLLPVSQWRPYETNHEECELLLECLVDKKIYETAELRDDVRDHLTAYLNGIKQASTNNRKTEYSIANDDVFHALPCELLIIGEGMDDYTEQYLLSVRTSRIYMAIHNIPEWTLIGTFSDWIDMGTENAIRDKTDIKQLRNDLN</sequence>
<evidence type="ECO:0000313" key="3">
    <source>
        <dbReference type="EMBL" id="CAF3527333.1"/>
    </source>
</evidence>
<dbReference type="InterPro" id="IPR018958">
    <property type="entry name" value="Knr4/Smi1-like_dom"/>
</dbReference>
<dbReference type="InterPro" id="IPR037883">
    <property type="entry name" value="Knr4/Smi1-like_sf"/>
</dbReference>
<accession>A0A821K6V8</accession>
<feature type="domain" description="Knr4/Smi1-like" evidence="2">
    <location>
        <begin position="67"/>
        <end position="235"/>
    </location>
</feature>
<dbReference type="Proteomes" id="UP000663838">
    <property type="component" value="Unassembled WGS sequence"/>
</dbReference>
<dbReference type="Pfam" id="PF09346">
    <property type="entry name" value="SMI1_KNR4"/>
    <property type="match status" value="1"/>
</dbReference>
<evidence type="ECO:0000256" key="1">
    <source>
        <dbReference type="SAM" id="MobiDB-lite"/>
    </source>
</evidence>
<evidence type="ECO:0000259" key="2">
    <source>
        <dbReference type="SMART" id="SM00860"/>
    </source>
</evidence>
<organism evidence="4 5">
    <name type="scientific">Rotaria socialis</name>
    <dbReference type="NCBI Taxonomy" id="392032"/>
    <lineage>
        <taxon>Eukaryota</taxon>
        <taxon>Metazoa</taxon>
        <taxon>Spiralia</taxon>
        <taxon>Gnathifera</taxon>
        <taxon>Rotifera</taxon>
        <taxon>Eurotatoria</taxon>
        <taxon>Bdelloidea</taxon>
        <taxon>Philodinida</taxon>
        <taxon>Philodinidae</taxon>
        <taxon>Rotaria</taxon>
    </lineage>
</organism>
<proteinExistence type="predicted"/>
<evidence type="ECO:0000313" key="4">
    <source>
        <dbReference type="EMBL" id="CAF4730829.1"/>
    </source>
</evidence>
<feature type="region of interest" description="Disordered" evidence="1">
    <location>
        <begin position="1"/>
        <end position="36"/>
    </location>
</feature>
<comment type="caution">
    <text evidence="4">The sequence shown here is derived from an EMBL/GenBank/DDBJ whole genome shotgun (WGS) entry which is preliminary data.</text>
</comment>
<dbReference type="SUPFAM" id="SSF160631">
    <property type="entry name" value="SMI1/KNR4-like"/>
    <property type="match status" value="1"/>
</dbReference>
<gene>
    <name evidence="3" type="ORF">KIK155_LOCUS17262</name>
    <name evidence="4" type="ORF">TOA249_LOCUS18884</name>
</gene>
<feature type="compositionally biased region" description="Polar residues" evidence="1">
    <location>
        <begin position="1"/>
        <end position="17"/>
    </location>
</feature>
<dbReference type="Proteomes" id="UP000663865">
    <property type="component" value="Unassembled WGS sequence"/>
</dbReference>
<reference evidence="4" key="1">
    <citation type="submission" date="2021-02" db="EMBL/GenBank/DDBJ databases">
        <authorList>
            <person name="Nowell W R."/>
        </authorList>
    </citation>
    <scope>NUCLEOTIDE SEQUENCE</scope>
</reference>
<evidence type="ECO:0000313" key="5">
    <source>
        <dbReference type="Proteomes" id="UP000663838"/>
    </source>
</evidence>
<feature type="compositionally biased region" description="Polar residues" evidence="1">
    <location>
        <begin position="26"/>
        <end position="36"/>
    </location>
</feature>
<protein>
    <recommendedName>
        <fullName evidence="2">Knr4/Smi1-like domain-containing protein</fullName>
    </recommendedName>
</protein>
<dbReference type="AlphaFoldDB" id="A0A821K6V8"/>
<dbReference type="SMART" id="SM00860">
    <property type="entry name" value="SMI1_KNR4"/>
    <property type="match status" value="1"/>
</dbReference>
<dbReference type="EMBL" id="CAJNYV010003035">
    <property type="protein sequence ID" value="CAF3527333.1"/>
    <property type="molecule type" value="Genomic_DNA"/>
</dbReference>